<comment type="caution">
    <text evidence="8">The sequence shown here is derived from an EMBL/GenBank/DDBJ whole genome shotgun (WGS) entry which is preliminary data.</text>
</comment>
<accession>A0A820C6Y0</accession>
<evidence type="ECO:0000313" key="3">
    <source>
        <dbReference type="EMBL" id="CAF3059606.1"/>
    </source>
</evidence>
<dbReference type="Proteomes" id="UP000663851">
    <property type="component" value="Unassembled WGS sequence"/>
</dbReference>
<dbReference type="EMBL" id="CAJOBQ010000005">
    <property type="protein sequence ID" value="CAF4203839.1"/>
    <property type="molecule type" value="Genomic_DNA"/>
</dbReference>
<dbReference type="Proteomes" id="UP000663872">
    <property type="component" value="Unassembled WGS sequence"/>
</dbReference>
<evidence type="ECO:0000313" key="5">
    <source>
        <dbReference type="EMBL" id="CAF3607470.1"/>
    </source>
</evidence>
<dbReference type="InterPro" id="IPR001875">
    <property type="entry name" value="DED_dom"/>
</dbReference>
<evidence type="ECO:0000313" key="11">
    <source>
        <dbReference type="Proteomes" id="UP000663862"/>
    </source>
</evidence>
<dbReference type="Proteomes" id="UP000663825">
    <property type="component" value="Unassembled WGS sequence"/>
</dbReference>
<dbReference type="EMBL" id="CAJOBO010001712">
    <property type="protein sequence ID" value="CAF4403342.1"/>
    <property type="molecule type" value="Genomic_DNA"/>
</dbReference>
<dbReference type="SUPFAM" id="SSF47986">
    <property type="entry name" value="DEATH domain"/>
    <property type="match status" value="1"/>
</dbReference>
<dbReference type="Pfam" id="PF01335">
    <property type="entry name" value="DED"/>
    <property type="match status" value="1"/>
</dbReference>
<dbReference type="Proteomes" id="UP000663848">
    <property type="component" value="Unassembled WGS sequence"/>
</dbReference>
<organism evidence="8 11">
    <name type="scientific">Rotaria socialis</name>
    <dbReference type="NCBI Taxonomy" id="392032"/>
    <lineage>
        <taxon>Eukaryota</taxon>
        <taxon>Metazoa</taxon>
        <taxon>Spiralia</taxon>
        <taxon>Gnathifera</taxon>
        <taxon>Rotifera</taxon>
        <taxon>Eurotatoria</taxon>
        <taxon>Bdelloidea</taxon>
        <taxon>Philodinida</taxon>
        <taxon>Philodinidae</taxon>
        <taxon>Rotaria</taxon>
    </lineage>
</organism>
<evidence type="ECO:0000313" key="12">
    <source>
        <dbReference type="Proteomes" id="UP000663873"/>
    </source>
</evidence>
<dbReference type="EMBL" id="CAJNXB010000493">
    <property type="protein sequence ID" value="CAF3059606.1"/>
    <property type="molecule type" value="Genomic_DNA"/>
</dbReference>
<keyword evidence="1" id="KW-0053">Apoptosis</keyword>
<dbReference type="GO" id="GO:0006915">
    <property type="term" value="P:apoptotic process"/>
    <property type="evidence" value="ECO:0007669"/>
    <property type="project" value="UniProtKB-KW"/>
</dbReference>
<evidence type="ECO:0000313" key="10">
    <source>
        <dbReference type="EMBL" id="CAF4451175.1"/>
    </source>
</evidence>
<evidence type="ECO:0000259" key="2">
    <source>
        <dbReference type="PROSITE" id="PS50168"/>
    </source>
</evidence>
<keyword evidence="12" id="KW-1185">Reference proteome</keyword>
<evidence type="ECO:0000313" key="6">
    <source>
        <dbReference type="EMBL" id="CAF3773480.1"/>
    </source>
</evidence>
<dbReference type="Proteomes" id="UP000663869">
    <property type="component" value="Unassembled WGS sequence"/>
</dbReference>
<name>A0A820C6Y0_9BILA</name>
<dbReference type="SMART" id="SM00031">
    <property type="entry name" value="DED"/>
    <property type="match status" value="1"/>
</dbReference>
<protein>
    <recommendedName>
        <fullName evidence="2">DED domain-containing protein</fullName>
    </recommendedName>
</protein>
<dbReference type="PROSITE" id="PS50168">
    <property type="entry name" value="DED"/>
    <property type="match status" value="1"/>
</dbReference>
<dbReference type="PANTHER" id="PTHR48169:SF7">
    <property type="entry name" value="CASPASE 10"/>
    <property type="match status" value="1"/>
</dbReference>
<evidence type="ECO:0000313" key="8">
    <source>
        <dbReference type="EMBL" id="CAF4203839.1"/>
    </source>
</evidence>
<proteinExistence type="predicted"/>
<dbReference type="EMBL" id="CAJNYU010002862">
    <property type="protein sequence ID" value="CAF3607470.1"/>
    <property type="molecule type" value="Genomic_DNA"/>
</dbReference>
<dbReference type="Proteomes" id="UP000663873">
    <property type="component" value="Unassembled WGS sequence"/>
</dbReference>
<dbReference type="Proteomes" id="UP000663862">
    <property type="component" value="Unassembled WGS sequence"/>
</dbReference>
<feature type="domain" description="DED" evidence="2">
    <location>
        <begin position="7"/>
        <end position="90"/>
    </location>
</feature>
<sequence length="116" mass="13586">MDQNSLRLRTLLIDIGDKLSHDDRATLGFLLANDVPRRDLDTIARDNRTSMNIIWETLINRQKITPENVDYLILRLENIRRMDLVRQLKQYSSTVKFENPVVKSTTSSDLFNRIDP</sequence>
<dbReference type="EMBL" id="CAJOBR010000031">
    <property type="protein sequence ID" value="CAF4451175.1"/>
    <property type="molecule type" value="Genomic_DNA"/>
</dbReference>
<evidence type="ECO:0000313" key="7">
    <source>
        <dbReference type="EMBL" id="CAF4145517.1"/>
    </source>
</evidence>
<dbReference type="PANTHER" id="PTHR48169">
    <property type="entry name" value="DED DOMAIN-CONTAINING PROTEIN"/>
    <property type="match status" value="1"/>
</dbReference>
<dbReference type="Gene3D" id="1.10.533.10">
    <property type="entry name" value="Death Domain, Fas"/>
    <property type="match status" value="1"/>
</dbReference>
<dbReference type="InterPro" id="IPR011029">
    <property type="entry name" value="DEATH-like_dom_sf"/>
</dbReference>
<evidence type="ECO:0000313" key="9">
    <source>
        <dbReference type="EMBL" id="CAF4403342.1"/>
    </source>
</evidence>
<evidence type="ECO:0000256" key="1">
    <source>
        <dbReference type="ARBA" id="ARBA00022703"/>
    </source>
</evidence>
<gene>
    <name evidence="5" type="ORF">FME351_LOCUS22273</name>
    <name evidence="6" type="ORF">GRG538_LOCUS32637</name>
    <name evidence="9" type="ORF">HFQ381_LOCUS20254</name>
    <name evidence="4" type="ORF">LUA448_LOCUS10506</name>
    <name evidence="10" type="ORF">QYT958_LOCUS654</name>
    <name evidence="3" type="ORF">TIS948_LOCUS4481</name>
    <name evidence="8" type="ORF">TSG867_LOCUS270</name>
    <name evidence="7" type="ORF">UJA718_LOCUS3155</name>
</gene>
<reference evidence="8" key="1">
    <citation type="submission" date="2021-02" db="EMBL/GenBank/DDBJ databases">
        <authorList>
            <person name="Nowell W R."/>
        </authorList>
    </citation>
    <scope>NUCLEOTIDE SEQUENCE</scope>
</reference>
<dbReference type="Proteomes" id="UP000663833">
    <property type="component" value="Unassembled WGS sequence"/>
</dbReference>
<dbReference type="GO" id="GO:0042981">
    <property type="term" value="P:regulation of apoptotic process"/>
    <property type="evidence" value="ECO:0007669"/>
    <property type="project" value="InterPro"/>
</dbReference>
<dbReference type="AlphaFoldDB" id="A0A820C6Y0"/>
<dbReference type="EMBL" id="CAJNYT010005764">
    <property type="protein sequence ID" value="CAF3773480.1"/>
    <property type="molecule type" value="Genomic_DNA"/>
</dbReference>
<evidence type="ECO:0000313" key="4">
    <source>
        <dbReference type="EMBL" id="CAF3326385.1"/>
    </source>
</evidence>
<dbReference type="OrthoDB" id="100767at2759"/>
<dbReference type="EMBL" id="CAJNYD010001263">
    <property type="protein sequence ID" value="CAF3326385.1"/>
    <property type="molecule type" value="Genomic_DNA"/>
</dbReference>
<dbReference type="EMBL" id="CAJOBP010000230">
    <property type="protein sequence ID" value="CAF4145517.1"/>
    <property type="molecule type" value="Genomic_DNA"/>
</dbReference>